<dbReference type="SUPFAM" id="SSF48403">
    <property type="entry name" value="Ankyrin repeat"/>
    <property type="match status" value="1"/>
</dbReference>
<comment type="caution">
    <text evidence="7">The sequence shown here is derived from an EMBL/GenBank/DDBJ whole genome shotgun (WGS) entry which is preliminary data.</text>
</comment>
<protein>
    <recommendedName>
        <fullName evidence="1">protein S-acyltransferase</fullName>
        <ecNumber evidence="1">2.3.1.225</ecNumber>
    </recommendedName>
</protein>
<evidence type="ECO:0000259" key="5">
    <source>
        <dbReference type="Pfam" id="PF01048"/>
    </source>
</evidence>
<name>A0ABR4IUD2_9EURO</name>
<evidence type="ECO:0000259" key="6">
    <source>
        <dbReference type="Pfam" id="PF24883"/>
    </source>
</evidence>
<dbReference type="InterPro" id="IPR056884">
    <property type="entry name" value="NPHP3-like_N"/>
</dbReference>
<feature type="repeat" description="ANK" evidence="4">
    <location>
        <begin position="1442"/>
        <end position="1474"/>
    </location>
</feature>
<feature type="repeat" description="ANK" evidence="4">
    <location>
        <begin position="1133"/>
        <end position="1165"/>
    </location>
</feature>
<feature type="domain" description="Nephrocystin 3-like N-terminal" evidence="6">
    <location>
        <begin position="365"/>
        <end position="557"/>
    </location>
</feature>
<organism evidence="7 8">
    <name type="scientific">Aspergillus pseudoustus</name>
    <dbReference type="NCBI Taxonomy" id="1810923"/>
    <lineage>
        <taxon>Eukaryota</taxon>
        <taxon>Fungi</taxon>
        <taxon>Dikarya</taxon>
        <taxon>Ascomycota</taxon>
        <taxon>Pezizomycotina</taxon>
        <taxon>Eurotiomycetes</taxon>
        <taxon>Eurotiomycetidae</taxon>
        <taxon>Eurotiales</taxon>
        <taxon>Aspergillaceae</taxon>
        <taxon>Aspergillus</taxon>
        <taxon>Aspergillus subgen. Nidulantes</taxon>
    </lineage>
</organism>
<dbReference type="Pfam" id="PF00023">
    <property type="entry name" value="Ank"/>
    <property type="match status" value="1"/>
</dbReference>
<feature type="repeat" description="ANK" evidence="4">
    <location>
        <begin position="1202"/>
        <end position="1226"/>
    </location>
</feature>
<dbReference type="EMBL" id="JBFXLU010000288">
    <property type="protein sequence ID" value="KAL2831281.1"/>
    <property type="molecule type" value="Genomic_DNA"/>
</dbReference>
<dbReference type="Pfam" id="PF24883">
    <property type="entry name" value="NPHP3_N"/>
    <property type="match status" value="2"/>
</dbReference>
<evidence type="ECO:0000256" key="2">
    <source>
        <dbReference type="ARBA" id="ARBA00022737"/>
    </source>
</evidence>
<dbReference type="Pfam" id="PF12796">
    <property type="entry name" value="Ank_2"/>
    <property type="match status" value="4"/>
</dbReference>
<sequence>MTLKRRRLRCEDYTVGWVCALPIELAAAKAILDEEDEYFLHDNESLLYTLGRIGDHNVVIACLPAGQIGTNSAATAAAQMKSKFTAVRFGLMVGVGGGVPGKADIRLGDVVVSQPGNGHGGVIQYDFGKTSHGDVFRRTGSLNTPPTTLLSAVAEVRANHHIGRSCLMKALSGLFHHNIFSALDPEHDVLFPSTYSHVGGRACNQCNNEKQIKRDPRPNRDVVVHYGTIASGNSVMKDGLTRERLDIELGGVLCFEMEAAGLMNSFPCLVIRGICDYADSHKNKQWQPYASATAAACAKEILSVIPSRDVAPMKTVQDTVRLEERVHSAIDNLNLDEFLSMLPLASQEEWVSPEELLDPNDPAYTWIIRNIDFQTWSKQGGAPVLWICGGAERNIHLISSYVANRQKCDFPKTESVPLYFFLSSVLHGKPPMTIFLATLLCQCLRTFHPEQSAALAKYFLKLLRPRLVEWAYRHPQIVAMGPGAILQQVFDLPVDDIRSALAELLIVAPRRFSLIVDGLDKAHRHSEFVQGVWHFITRVSDGMEEDDTKFYVLLTSRPAGNIKATLRGAVTIEHDREREDCLSSLRFENTRYEKISREHEGSFEWIWWHSEYRNWSTRDTSQVLYIQGKPGSGKSTLARYFHDNLVQREPCAASAIIANFFYSHREGQQQTSHSNMLRTILYDILAQDEGFFYHEFQINYRKYQALVERNGGVPMDWPYWLLKDTLASLHNYARSSRYYLIIDAIDESDENDRRDILNFLFDVCANTKHCTVKALIASRPVGQLEVRRSQFHGFIRLQDETKHDILNFSRSFLRGLNLTVLLDKAVTYIIDNAHGVFIWVQLVGAELVACAEEGSSEEEIFEFLESLPLELDAFYTLMLRKMMDRRNLEQTLEIFHFVLFAQRPLTVSELLHALAIPKDLKAMFEPSLERLHRRLPTEQRLVHCGGNFLEIRPYQGNSTIQVIHQTVREFFLRPDGCVATSGWRMVDEAAHRTIAVVSIRYLLVLITGGPVGEPTSWSTAEFEQYIQHLTGMPFVAYILTSLGHHLARCLPDSDIANLVSGFLDKVVETPSYQLLKGWITNTLYEFTYNRLSEPDSEGFRGTALIVAARQGHLTAVEVLIHAGADVEYALNSDDKTPLSWAACNGNIPIVEFLLSRGAQLNRGTSHKDGRSPLSWAASNGHKALVQLLLTRGAHPTTQDTMSGRTPLSWAVSMGQEEIVKLLLFGGKSDFSIEGQWDRDRTLLSRAAETGHKRIAKLLLDQGADVEGKDAMTDRTPLSWAAAKGHKDVIRLLIENGASLESTNKYGGRTPLLWAVEAGHKSAAKILLDRGAGIEVKDSHTSRTPLTWAVAGGHSRVIKLLLKRGADVESRDGLFGRTPLIWAAVEGQEGSASLLLDHGADIESRDTRSDRTALSWAVEKGHEDVVALLLNRGADTEARDNYDGRTPLSLAAEHGHKSIARLLLAKGADVGATDDIDDGRTPLWWATQNGDRGVINLLHDWDPSNRGQCPPEIE</sequence>
<evidence type="ECO:0000256" key="4">
    <source>
        <dbReference type="PROSITE-ProRule" id="PRU00023"/>
    </source>
</evidence>
<dbReference type="Gene3D" id="3.40.50.300">
    <property type="entry name" value="P-loop containing nucleotide triphosphate hydrolases"/>
    <property type="match status" value="1"/>
</dbReference>
<dbReference type="SUPFAM" id="SSF52540">
    <property type="entry name" value="P-loop containing nucleoside triphosphate hydrolases"/>
    <property type="match status" value="1"/>
</dbReference>
<dbReference type="InterPro" id="IPR036770">
    <property type="entry name" value="Ankyrin_rpt-contain_sf"/>
</dbReference>
<dbReference type="InterPro" id="IPR027417">
    <property type="entry name" value="P-loop_NTPase"/>
</dbReference>
<evidence type="ECO:0000256" key="1">
    <source>
        <dbReference type="ARBA" id="ARBA00012210"/>
    </source>
</evidence>
<dbReference type="Gene3D" id="3.40.50.1580">
    <property type="entry name" value="Nucleoside phosphorylase domain"/>
    <property type="match status" value="1"/>
</dbReference>
<feature type="repeat" description="ANK" evidence="4">
    <location>
        <begin position="1099"/>
        <end position="1131"/>
    </location>
</feature>
<keyword evidence="2" id="KW-0677">Repeat</keyword>
<feature type="repeat" description="ANK" evidence="4">
    <location>
        <begin position="1340"/>
        <end position="1372"/>
    </location>
</feature>
<dbReference type="PROSITE" id="PS50088">
    <property type="entry name" value="ANK_REPEAT"/>
    <property type="match status" value="11"/>
</dbReference>
<dbReference type="InterPro" id="IPR035994">
    <property type="entry name" value="Nucleoside_phosphorylase_sf"/>
</dbReference>
<gene>
    <name evidence="7" type="ORF">BJY01DRAFT_226732</name>
</gene>
<evidence type="ECO:0000313" key="8">
    <source>
        <dbReference type="Proteomes" id="UP001610446"/>
    </source>
</evidence>
<feature type="repeat" description="ANK" evidence="4">
    <location>
        <begin position="1272"/>
        <end position="1304"/>
    </location>
</feature>
<dbReference type="PRINTS" id="PR01415">
    <property type="entry name" value="ANKYRIN"/>
</dbReference>
<dbReference type="InterPro" id="IPR002110">
    <property type="entry name" value="Ankyrin_rpt"/>
</dbReference>
<feature type="repeat" description="ANK" evidence="4">
    <location>
        <begin position="1306"/>
        <end position="1338"/>
    </location>
</feature>
<dbReference type="PANTHER" id="PTHR24161">
    <property type="entry name" value="ANK_REP_REGION DOMAIN-CONTAINING PROTEIN-RELATED"/>
    <property type="match status" value="1"/>
</dbReference>
<proteinExistence type="predicted"/>
<evidence type="ECO:0000256" key="3">
    <source>
        <dbReference type="ARBA" id="ARBA00023043"/>
    </source>
</evidence>
<feature type="repeat" description="ANK" evidence="4">
    <location>
        <begin position="1374"/>
        <end position="1406"/>
    </location>
</feature>
<feature type="repeat" description="ANK" evidence="4">
    <location>
        <begin position="1238"/>
        <end position="1270"/>
    </location>
</feature>
<keyword evidence="8" id="KW-1185">Reference proteome</keyword>
<dbReference type="PANTHER" id="PTHR24161:SF85">
    <property type="entry name" value="PALMITOYLTRANSFERASE HIP14"/>
    <property type="match status" value="1"/>
</dbReference>
<reference evidence="7 8" key="1">
    <citation type="submission" date="2024-07" db="EMBL/GenBank/DDBJ databases">
        <title>Section-level genome sequencing and comparative genomics of Aspergillus sections Usti and Cavernicolus.</title>
        <authorList>
            <consortium name="Lawrence Berkeley National Laboratory"/>
            <person name="Nybo J.L."/>
            <person name="Vesth T.C."/>
            <person name="Theobald S."/>
            <person name="Frisvad J.C."/>
            <person name="Larsen T.O."/>
            <person name="Kjaerboelling I."/>
            <person name="Rothschild-Mancinelli K."/>
            <person name="Lyhne E.K."/>
            <person name="Kogle M.E."/>
            <person name="Barry K."/>
            <person name="Clum A."/>
            <person name="Na H."/>
            <person name="Ledsgaard L."/>
            <person name="Lin J."/>
            <person name="Lipzen A."/>
            <person name="Kuo A."/>
            <person name="Riley R."/>
            <person name="Mondo S."/>
            <person name="Labutti K."/>
            <person name="Haridas S."/>
            <person name="Pangalinan J."/>
            <person name="Salamov A.A."/>
            <person name="Simmons B.A."/>
            <person name="Magnuson J.K."/>
            <person name="Chen J."/>
            <person name="Drula E."/>
            <person name="Henrissat B."/>
            <person name="Wiebenga A."/>
            <person name="Lubbers R.J."/>
            <person name="Gomes A.C."/>
            <person name="Makela M.R."/>
            <person name="Stajich J."/>
            <person name="Grigoriev I.V."/>
            <person name="Mortensen U.H."/>
            <person name="De Vries R.P."/>
            <person name="Baker S.E."/>
            <person name="Andersen M.R."/>
        </authorList>
    </citation>
    <scope>NUCLEOTIDE SEQUENCE [LARGE SCALE GENOMIC DNA]</scope>
    <source>
        <strain evidence="7 8">CBS 123904</strain>
    </source>
</reference>
<dbReference type="SUPFAM" id="SSF53167">
    <property type="entry name" value="Purine and uridine phosphorylases"/>
    <property type="match status" value="1"/>
</dbReference>
<dbReference type="Pfam" id="PF01048">
    <property type="entry name" value="PNP_UDP_1"/>
    <property type="match status" value="1"/>
</dbReference>
<dbReference type="SMART" id="SM00248">
    <property type="entry name" value="ANK"/>
    <property type="match status" value="12"/>
</dbReference>
<dbReference type="Gene3D" id="1.25.40.20">
    <property type="entry name" value="Ankyrin repeat-containing domain"/>
    <property type="match status" value="3"/>
</dbReference>
<dbReference type="PROSITE" id="PS50297">
    <property type="entry name" value="ANK_REP_REGION"/>
    <property type="match status" value="11"/>
</dbReference>
<evidence type="ECO:0000313" key="7">
    <source>
        <dbReference type="EMBL" id="KAL2831281.1"/>
    </source>
</evidence>
<feature type="repeat" description="ANK" evidence="4">
    <location>
        <begin position="1168"/>
        <end position="1200"/>
    </location>
</feature>
<dbReference type="EC" id="2.3.1.225" evidence="1"/>
<feature type="domain" description="Nucleoside phosphorylase" evidence="5">
    <location>
        <begin position="15"/>
        <end position="302"/>
    </location>
</feature>
<dbReference type="InterPro" id="IPR000845">
    <property type="entry name" value="Nucleoside_phosphorylase_d"/>
</dbReference>
<dbReference type="Proteomes" id="UP001610446">
    <property type="component" value="Unassembled WGS sequence"/>
</dbReference>
<feature type="repeat" description="ANK" evidence="4">
    <location>
        <begin position="1408"/>
        <end position="1440"/>
    </location>
</feature>
<keyword evidence="3 4" id="KW-0040">ANK repeat</keyword>
<feature type="domain" description="Nephrocystin 3-like N-terminal" evidence="6">
    <location>
        <begin position="601"/>
        <end position="779"/>
    </location>
</feature>
<accession>A0ABR4IUD2</accession>